<name>A0AAX4J4I1_9PEZI</name>
<gene>
    <name evidence="13" type="ORF">CDEST_15290</name>
</gene>
<feature type="transmembrane region" description="Helical" evidence="12">
    <location>
        <begin position="6"/>
        <end position="23"/>
    </location>
</feature>
<evidence type="ECO:0000256" key="9">
    <source>
        <dbReference type="ARBA" id="ARBA00023004"/>
    </source>
</evidence>
<evidence type="ECO:0000256" key="1">
    <source>
        <dbReference type="ARBA" id="ARBA00001971"/>
    </source>
</evidence>
<evidence type="ECO:0000256" key="10">
    <source>
        <dbReference type="ARBA" id="ARBA00023033"/>
    </source>
</evidence>
<dbReference type="InterPro" id="IPR001128">
    <property type="entry name" value="Cyt_P450"/>
</dbReference>
<dbReference type="Proteomes" id="UP001322277">
    <property type="component" value="Chromosome 11"/>
</dbReference>
<evidence type="ECO:0000256" key="5">
    <source>
        <dbReference type="ARBA" id="ARBA00022692"/>
    </source>
</evidence>
<dbReference type="InterPro" id="IPR047146">
    <property type="entry name" value="Cyt_P450_E_CYP52_fungi"/>
</dbReference>
<dbReference type="CDD" id="cd11063">
    <property type="entry name" value="CYP52"/>
    <property type="match status" value="1"/>
</dbReference>
<dbReference type="EMBL" id="CP137315">
    <property type="protein sequence ID" value="WQF90276.1"/>
    <property type="molecule type" value="Genomic_DNA"/>
</dbReference>
<evidence type="ECO:0000256" key="12">
    <source>
        <dbReference type="SAM" id="Phobius"/>
    </source>
</evidence>
<dbReference type="PRINTS" id="PR00385">
    <property type="entry name" value="P450"/>
</dbReference>
<keyword evidence="6" id="KW-0479">Metal-binding</keyword>
<keyword evidence="4" id="KW-0349">Heme</keyword>
<dbReference type="RefSeq" id="XP_062787497.1">
    <property type="nucleotide sequence ID" value="XM_062931446.1"/>
</dbReference>
<comment type="cofactor">
    <cofactor evidence="1">
        <name>heme</name>
        <dbReference type="ChEBI" id="CHEBI:30413"/>
    </cofactor>
</comment>
<comment type="subcellular location">
    <subcellularLocation>
        <location evidence="2">Membrane</location>
        <topology evidence="2">Single-pass membrane protein</topology>
    </subcellularLocation>
</comment>
<protein>
    <submittedName>
        <fullName evidence="13">Cytochrome P450</fullName>
    </submittedName>
</protein>
<keyword evidence="7 12" id="KW-1133">Transmembrane helix</keyword>
<evidence type="ECO:0000256" key="2">
    <source>
        <dbReference type="ARBA" id="ARBA00004167"/>
    </source>
</evidence>
<dbReference type="Pfam" id="PF00067">
    <property type="entry name" value="p450"/>
    <property type="match status" value="1"/>
</dbReference>
<dbReference type="AlphaFoldDB" id="A0AAX4J4I1"/>
<evidence type="ECO:0000313" key="13">
    <source>
        <dbReference type="EMBL" id="WQF90276.1"/>
    </source>
</evidence>
<keyword evidence="9" id="KW-0408">Iron</keyword>
<proteinExistence type="inferred from homology"/>
<dbReference type="GeneID" id="87951790"/>
<sequence length="518" mass="58781">MASLLSMLSVGRLVIALVVFILFRKLYIRFNRYRLASRTGCRPCPTYPQKDPIFGIDTHIETIRGFISSHYLELLIRRHNKHGRTFSFNQFGSTTISTCDPAVLKCTLSSHFKDFSNGDLRAKSVAPLLGQGIIAADGDQWHHQRALIRPSFTRAQVTDLDIFERHAGRLIWAIEQKGFDVDIQNLVQQMVLDANTEYLFGESLGLLSNNVSSSAQALNEALDYALEGVIYRIRLGKLMPFHRDPKFWAACKTVHAFADQYVARALELRKLQQHVKGPAEAVDQESKLPGRYIFLNEMARDTADPILLRDQIVTIIMAARDTTSATVSFALYMLARRPDVWARLREDVLDHYLSPLTYEALEEMKYLKWVVAETLRLFPPIANNGRMAVRDTVFPVGGGPDGQSPLLVTKGTSVLFSTYVMQRRTDLWGPDAEDFKPERWSPESERKGRHGWEYLPFLGGPRVCPGQKFALTQTSHVLARLAKAFERIENMDPTEWREQWTLSVAPKDGVKVKMVPAV</sequence>
<evidence type="ECO:0000256" key="3">
    <source>
        <dbReference type="ARBA" id="ARBA00010617"/>
    </source>
</evidence>
<organism evidence="13 14">
    <name type="scientific">Colletotrichum destructivum</name>
    <dbReference type="NCBI Taxonomy" id="34406"/>
    <lineage>
        <taxon>Eukaryota</taxon>
        <taxon>Fungi</taxon>
        <taxon>Dikarya</taxon>
        <taxon>Ascomycota</taxon>
        <taxon>Pezizomycotina</taxon>
        <taxon>Sordariomycetes</taxon>
        <taxon>Hypocreomycetidae</taxon>
        <taxon>Glomerellales</taxon>
        <taxon>Glomerellaceae</taxon>
        <taxon>Colletotrichum</taxon>
        <taxon>Colletotrichum destructivum species complex</taxon>
    </lineage>
</organism>
<dbReference type="KEGG" id="cdet:87951790"/>
<evidence type="ECO:0000313" key="14">
    <source>
        <dbReference type="Proteomes" id="UP001322277"/>
    </source>
</evidence>
<dbReference type="SUPFAM" id="SSF48264">
    <property type="entry name" value="Cytochrome P450"/>
    <property type="match status" value="1"/>
</dbReference>
<dbReference type="InterPro" id="IPR002974">
    <property type="entry name" value="Cyt_P450_E_CYP52_ascomycetes"/>
</dbReference>
<dbReference type="GO" id="GO:0020037">
    <property type="term" value="F:heme binding"/>
    <property type="evidence" value="ECO:0007669"/>
    <property type="project" value="InterPro"/>
</dbReference>
<dbReference type="GO" id="GO:0016020">
    <property type="term" value="C:membrane"/>
    <property type="evidence" value="ECO:0007669"/>
    <property type="project" value="UniProtKB-SubCell"/>
</dbReference>
<comment type="similarity">
    <text evidence="3">Belongs to the cytochrome P450 family.</text>
</comment>
<keyword evidence="5 12" id="KW-0812">Transmembrane</keyword>
<dbReference type="PRINTS" id="PR01239">
    <property type="entry name" value="EP450IICYP52"/>
</dbReference>
<reference evidence="14" key="1">
    <citation type="journal article" date="2023" name="bioRxiv">
        <title>Complete genome of the Medicago anthracnose fungus, Colletotrichum destructivum, reveals a mini-chromosome-like region within a core chromosome.</title>
        <authorList>
            <person name="Lapalu N."/>
            <person name="Simon A."/>
            <person name="Lu A."/>
            <person name="Plaumann P.-L."/>
            <person name="Amselem J."/>
            <person name="Pigne S."/>
            <person name="Auger A."/>
            <person name="Koch C."/>
            <person name="Dallery J.-F."/>
            <person name="O'Connell R.J."/>
        </authorList>
    </citation>
    <scope>NUCLEOTIDE SEQUENCE [LARGE SCALE GENOMIC DNA]</scope>
    <source>
        <strain evidence="14">CBS 520.97</strain>
    </source>
</reference>
<dbReference type="GO" id="GO:0016712">
    <property type="term" value="F:oxidoreductase activity, acting on paired donors, with incorporation or reduction of molecular oxygen, reduced flavin or flavoprotein as one donor, and incorporation of one atom of oxygen"/>
    <property type="evidence" value="ECO:0007669"/>
    <property type="project" value="InterPro"/>
</dbReference>
<evidence type="ECO:0000256" key="11">
    <source>
        <dbReference type="ARBA" id="ARBA00023136"/>
    </source>
</evidence>
<evidence type="ECO:0000256" key="7">
    <source>
        <dbReference type="ARBA" id="ARBA00022989"/>
    </source>
</evidence>
<keyword evidence="11 12" id="KW-0472">Membrane</keyword>
<dbReference type="PANTHER" id="PTHR24287">
    <property type="entry name" value="P450, PUTATIVE (EUROFUNG)-RELATED"/>
    <property type="match status" value="1"/>
</dbReference>
<dbReference type="Gene3D" id="1.10.630.10">
    <property type="entry name" value="Cytochrome P450"/>
    <property type="match status" value="1"/>
</dbReference>
<evidence type="ECO:0000256" key="6">
    <source>
        <dbReference type="ARBA" id="ARBA00022723"/>
    </source>
</evidence>
<keyword evidence="10" id="KW-0503">Monooxygenase</keyword>
<dbReference type="InterPro" id="IPR036396">
    <property type="entry name" value="Cyt_P450_sf"/>
</dbReference>
<keyword evidence="14" id="KW-1185">Reference proteome</keyword>
<dbReference type="PANTHER" id="PTHR24287:SF1">
    <property type="entry name" value="P450, PUTATIVE (EUROFUNG)-RELATED"/>
    <property type="match status" value="1"/>
</dbReference>
<keyword evidence="8" id="KW-0560">Oxidoreductase</keyword>
<accession>A0AAX4J4I1</accession>
<evidence type="ECO:0000256" key="4">
    <source>
        <dbReference type="ARBA" id="ARBA00022617"/>
    </source>
</evidence>
<evidence type="ECO:0000256" key="8">
    <source>
        <dbReference type="ARBA" id="ARBA00023002"/>
    </source>
</evidence>
<dbReference type="GO" id="GO:0005506">
    <property type="term" value="F:iron ion binding"/>
    <property type="evidence" value="ECO:0007669"/>
    <property type="project" value="InterPro"/>
</dbReference>